<evidence type="ECO:0000313" key="5">
    <source>
        <dbReference type="Proteomes" id="UP000053599"/>
    </source>
</evidence>
<dbReference type="Pfam" id="PF13920">
    <property type="entry name" value="zf-C3HC4_3"/>
    <property type="match status" value="1"/>
</dbReference>
<keyword evidence="1" id="KW-0479">Metal-binding</keyword>
<feature type="domain" description="RING-type" evidence="3">
    <location>
        <begin position="325"/>
        <end position="384"/>
    </location>
</feature>
<evidence type="ECO:0000259" key="3">
    <source>
        <dbReference type="PROSITE" id="PS50089"/>
    </source>
</evidence>
<proteinExistence type="predicted"/>
<evidence type="ECO:0000256" key="1">
    <source>
        <dbReference type="PROSITE-ProRule" id="PRU00175"/>
    </source>
</evidence>
<dbReference type="GO" id="GO:0008270">
    <property type="term" value="F:zinc ion binding"/>
    <property type="evidence" value="ECO:0007669"/>
    <property type="project" value="UniProtKB-KW"/>
</dbReference>
<sequence>MTESCEHKRQIGCALTALPGCCACADKRPLATAYPVYIDGQGMKLQGKRWSRYCWKCRDYWNLRSEAIPNLSLPVNPEVVQATRPSPHNATSVRESMIPHQSFLHGRQTSSWSFDGVAELRQNDGRELSQAEPQYRTSIRSNPISDPSRTRRVLLPESVVPQPHNGLTPATTYRNSTTTTDQHGTTSRRRRRQHPNPFGTREEIESADYSSPVADLFGRAWNRYREVQEGNRARRTEEEERRRIGDVSLLGTGPPPDNEVDIHSEMAYQLAQATVSRERIRLIAMEETLRQRDIVQQPPRVNPIDHQTSRPPPLQSEEMKLDMACKICCEQKVDTLLEPCMHLAICHWCSEIVRQRAHQRRRERIEAMATIADDGHKWKCPICRRDVMQSRRVFLA</sequence>
<keyword evidence="1" id="KW-0863">Zinc-finger</keyword>
<accession>A0A0D1VN06</accession>
<dbReference type="SMART" id="SM00184">
    <property type="entry name" value="RING"/>
    <property type="match status" value="1"/>
</dbReference>
<feature type="compositionally biased region" description="Polar residues" evidence="2">
    <location>
        <begin position="131"/>
        <end position="147"/>
    </location>
</feature>
<dbReference type="OrthoDB" id="1711136at2759"/>
<evidence type="ECO:0000313" key="4">
    <source>
        <dbReference type="EMBL" id="KIV77390.1"/>
    </source>
</evidence>
<dbReference type="Gene3D" id="3.30.40.10">
    <property type="entry name" value="Zinc/RING finger domain, C3HC4 (zinc finger)"/>
    <property type="match status" value="1"/>
</dbReference>
<dbReference type="InterPro" id="IPR013083">
    <property type="entry name" value="Znf_RING/FYVE/PHD"/>
</dbReference>
<reference evidence="4 5" key="1">
    <citation type="submission" date="2015-01" db="EMBL/GenBank/DDBJ databases">
        <title>The Genome Sequence of Exophiala sideris CBS121828.</title>
        <authorList>
            <consortium name="The Broad Institute Genomics Platform"/>
            <person name="Cuomo C."/>
            <person name="de Hoog S."/>
            <person name="Gorbushina A."/>
            <person name="Stielow B."/>
            <person name="Teixiera M."/>
            <person name="Abouelleil A."/>
            <person name="Chapman S.B."/>
            <person name="Priest M."/>
            <person name="Young S.K."/>
            <person name="Wortman J."/>
            <person name="Nusbaum C."/>
            <person name="Birren B."/>
        </authorList>
    </citation>
    <scope>NUCLEOTIDE SEQUENCE [LARGE SCALE GENOMIC DNA]</scope>
    <source>
        <strain evidence="4 5">CBS 121828</strain>
    </source>
</reference>
<feature type="compositionally biased region" description="Basic and acidic residues" evidence="2">
    <location>
        <begin position="229"/>
        <end position="245"/>
    </location>
</feature>
<keyword evidence="1" id="KW-0862">Zinc</keyword>
<gene>
    <name evidence="4" type="ORF">PV11_09187</name>
</gene>
<dbReference type="STRING" id="1016849.A0A0D1VN06"/>
<name>A0A0D1VN06_9EURO</name>
<dbReference type="InterPro" id="IPR001841">
    <property type="entry name" value="Znf_RING"/>
</dbReference>
<evidence type="ECO:0000256" key="2">
    <source>
        <dbReference type="SAM" id="MobiDB-lite"/>
    </source>
</evidence>
<dbReference type="Proteomes" id="UP000053599">
    <property type="component" value="Unassembled WGS sequence"/>
</dbReference>
<dbReference type="PROSITE" id="PS50089">
    <property type="entry name" value="ZF_RING_2"/>
    <property type="match status" value="1"/>
</dbReference>
<dbReference type="EMBL" id="KN846954">
    <property type="protein sequence ID" value="KIV77390.1"/>
    <property type="molecule type" value="Genomic_DNA"/>
</dbReference>
<feature type="region of interest" description="Disordered" evidence="2">
    <location>
        <begin position="125"/>
        <end position="208"/>
    </location>
</feature>
<protein>
    <recommendedName>
        <fullName evidence="3">RING-type domain-containing protein</fullName>
    </recommendedName>
</protein>
<feature type="region of interest" description="Disordered" evidence="2">
    <location>
        <begin position="229"/>
        <end position="256"/>
    </location>
</feature>
<dbReference type="AlphaFoldDB" id="A0A0D1VN06"/>
<organism evidence="4 5">
    <name type="scientific">Exophiala sideris</name>
    <dbReference type="NCBI Taxonomy" id="1016849"/>
    <lineage>
        <taxon>Eukaryota</taxon>
        <taxon>Fungi</taxon>
        <taxon>Dikarya</taxon>
        <taxon>Ascomycota</taxon>
        <taxon>Pezizomycotina</taxon>
        <taxon>Eurotiomycetes</taxon>
        <taxon>Chaetothyriomycetidae</taxon>
        <taxon>Chaetothyriales</taxon>
        <taxon>Herpotrichiellaceae</taxon>
        <taxon>Exophiala</taxon>
    </lineage>
</organism>
<dbReference type="HOGENOM" id="CLU_048758_0_0_1"/>